<accession>A0A1F7J5V4</accession>
<dbReference type="InterPro" id="IPR015424">
    <property type="entry name" value="PyrdxlP-dep_Trfase"/>
</dbReference>
<dbReference type="Gene3D" id="3.40.640.10">
    <property type="entry name" value="Type I PLP-dependent aspartate aminotransferase-like (Major domain)"/>
    <property type="match status" value="1"/>
</dbReference>
<dbReference type="AlphaFoldDB" id="A0A1F7J5V4"/>
<feature type="modified residue" description="N6-(pyridoxal phosphate)lysine" evidence="4">
    <location>
        <position position="185"/>
    </location>
</feature>
<dbReference type="EMBL" id="MGAQ01000010">
    <property type="protein sequence ID" value="OGK50972.1"/>
    <property type="molecule type" value="Genomic_DNA"/>
</dbReference>
<dbReference type="PANTHER" id="PTHR30244:SF36">
    <property type="entry name" value="3-OXO-GLUCOSE-6-PHOSPHATE:GLUTAMATE AMINOTRANSFERASE"/>
    <property type="match status" value="1"/>
</dbReference>
<evidence type="ECO:0000313" key="7">
    <source>
        <dbReference type="Proteomes" id="UP000178558"/>
    </source>
</evidence>
<gene>
    <name evidence="6" type="ORF">A3B50_00930</name>
</gene>
<evidence type="ECO:0000256" key="4">
    <source>
        <dbReference type="PIRSR" id="PIRSR000390-2"/>
    </source>
</evidence>
<evidence type="ECO:0000256" key="1">
    <source>
        <dbReference type="ARBA" id="ARBA00022898"/>
    </source>
</evidence>
<dbReference type="PANTHER" id="PTHR30244">
    <property type="entry name" value="TRANSAMINASE"/>
    <property type="match status" value="1"/>
</dbReference>
<dbReference type="SUPFAM" id="SSF53383">
    <property type="entry name" value="PLP-dependent transferases"/>
    <property type="match status" value="1"/>
</dbReference>
<reference evidence="6 7" key="1">
    <citation type="journal article" date="2016" name="Nat. Commun.">
        <title>Thousands of microbial genomes shed light on interconnected biogeochemical processes in an aquifer system.</title>
        <authorList>
            <person name="Anantharaman K."/>
            <person name="Brown C.T."/>
            <person name="Hug L.A."/>
            <person name="Sharon I."/>
            <person name="Castelle C.J."/>
            <person name="Probst A.J."/>
            <person name="Thomas B.C."/>
            <person name="Singh A."/>
            <person name="Wilkins M.J."/>
            <person name="Karaoz U."/>
            <person name="Brodie E.L."/>
            <person name="Williams K.H."/>
            <person name="Hubbard S.S."/>
            <person name="Banfield J.F."/>
        </authorList>
    </citation>
    <scope>NUCLEOTIDE SEQUENCE [LARGE SCALE GENOMIC DNA]</scope>
</reference>
<dbReference type="InterPro" id="IPR015421">
    <property type="entry name" value="PyrdxlP-dep_Trfase_major"/>
</dbReference>
<comment type="similarity">
    <text evidence="2 5">Belongs to the DegT/DnrJ/EryC1 family.</text>
</comment>
<name>A0A1F7J5V4_9BACT</name>
<dbReference type="Gene3D" id="3.90.1150.10">
    <property type="entry name" value="Aspartate Aminotransferase, domain 1"/>
    <property type="match status" value="1"/>
</dbReference>
<dbReference type="GO" id="GO:0008483">
    <property type="term" value="F:transaminase activity"/>
    <property type="evidence" value="ECO:0007669"/>
    <property type="project" value="TreeGrafter"/>
</dbReference>
<dbReference type="Pfam" id="PF01041">
    <property type="entry name" value="DegT_DnrJ_EryC1"/>
    <property type="match status" value="1"/>
</dbReference>
<dbReference type="PIRSF" id="PIRSF000390">
    <property type="entry name" value="PLP_StrS"/>
    <property type="match status" value="1"/>
</dbReference>
<proteinExistence type="inferred from homology"/>
<dbReference type="GO" id="GO:0030170">
    <property type="term" value="F:pyridoxal phosphate binding"/>
    <property type="evidence" value="ECO:0007669"/>
    <property type="project" value="TreeGrafter"/>
</dbReference>
<dbReference type="GO" id="GO:0000271">
    <property type="term" value="P:polysaccharide biosynthetic process"/>
    <property type="evidence" value="ECO:0007669"/>
    <property type="project" value="TreeGrafter"/>
</dbReference>
<evidence type="ECO:0000256" key="2">
    <source>
        <dbReference type="ARBA" id="ARBA00037999"/>
    </source>
</evidence>
<evidence type="ECO:0000313" key="6">
    <source>
        <dbReference type="EMBL" id="OGK50972.1"/>
    </source>
</evidence>
<sequence>MVEFVDLKRQYATINKEVSKAISNVLSRQTFVLGNVLEKFESSFASYLGISYVVGVDNGTDGLNLALEALGIGKGDEVITPVNSFISTTFCITNAGATPVFVDVDPDTHQLNINQVKKKISKKTRAILPVHLYGAACDIESLVKICKKHRIFLVEDACQAQGSSYKRKKLGTFGVAGVFSFYPGKNLGAYGNGGAIVTKSKSLYMKLLKLRNFGQQKRYYHDSVGHNSKLDDIQAAVLSVKLRHLDDWNKKRNKLAEIYKKMLKDLKFPKILKDSKSNFHLLIIECKHRSKLQAYLLKKGIKAQIHYPVPIHLQKCYKRLGYKKGDFPVAEKLASTILSLPIYPELRKKEVEYIAREVNNFYGT</sequence>
<dbReference type="CDD" id="cd00616">
    <property type="entry name" value="AHBA_syn"/>
    <property type="match status" value="1"/>
</dbReference>
<dbReference type="Proteomes" id="UP000178558">
    <property type="component" value="Unassembled WGS sequence"/>
</dbReference>
<protein>
    <recommendedName>
        <fullName evidence="8">Erythromycin biosynthesis sensory transduction protein eryC1</fullName>
    </recommendedName>
</protein>
<keyword evidence="1 4" id="KW-0663">Pyridoxal phosphate</keyword>
<dbReference type="InterPro" id="IPR015422">
    <property type="entry name" value="PyrdxlP-dep_Trfase_small"/>
</dbReference>
<evidence type="ECO:0008006" key="8">
    <source>
        <dbReference type="Google" id="ProtNLM"/>
    </source>
</evidence>
<feature type="active site" description="Proton acceptor" evidence="3">
    <location>
        <position position="185"/>
    </location>
</feature>
<evidence type="ECO:0000256" key="3">
    <source>
        <dbReference type="PIRSR" id="PIRSR000390-1"/>
    </source>
</evidence>
<dbReference type="InterPro" id="IPR000653">
    <property type="entry name" value="DegT/StrS_aminotransferase"/>
</dbReference>
<organism evidence="6 7">
    <name type="scientific">Candidatus Roizmanbacteria bacterium RIFCSPLOWO2_01_FULL_40_42</name>
    <dbReference type="NCBI Taxonomy" id="1802066"/>
    <lineage>
        <taxon>Bacteria</taxon>
        <taxon>Candidatus Roizmaniibacteriota</taxon>
    </lineage>
</organism>
<evidence type="ECO:0000256" key="5">
    <source>
        <dbReference type="RuleBase" id="RU004508"/>
    </source>
</evidence>
<comment type="caution">
    <text evidence="6">The sequence shown here is derived from an EMBL/GenBank/DDBJ whole genome shotgun (WGS) entry which is preliminary data.</text>
</comment>